<evidence type="ECO:0000256" key="7">
    <source>
        <dbReference type="PROSITE-ProRule" id="PRU01091"/>
    </source>
</evidence>
<dbReference type="GO" id="GO:0005829">
    <property type="term" value="C:cytosol"/>
    <property type="evidence" value="ECO:0007669"/>
    <property type="project" value="TreeGrafter"/>
</dbReference>
<dbReference type="Gene3D" id="1.10.10.10">
    <property type="entry name" value="Winged helix-like DNA-binding domain superfamily/Winged helix DNA-binding domain"/>
    <property type="match status" value="1"/>
</dbReference>
<protein>
    <submittedName>
        <fullName evidence="10">Two component transcriptional regulator, winged helix family</fullName>
    </submittedName>
</protein>
<dbReference type="Pfam" id="PF00072">
    <property type="entry name" value="Response_reg"/>
    <property type="match status" value="1"/>
</dbReference>
<dbReference type="Pfam" id="PF00486">
    <property type="entry name" value="Trans_reg_C"/>
    <property type="match status" value="1"/>
</dbReference>
<dbReference type="InterPro" id="IPR011006">
    <property type="entry name" value="CheY-like_superfamily"/>
</dbReference>
<keyword evidence="5" id="KW-0804">Transcription</keyword>
<dbReference type="KEGG" id="fbl:Fbal_3729"/>
<dbReference type="CDD" id="cd00383">
    <property type="entry name" value="trans_reg_C"/>
    <property type="match status" value="1"/>
</dbReference>
<feature type="domain" description="Response regulatory" evidence="8">
    <location>
        <begin position="2"/>
        <end position="116"/>
    </location>
</feature>
<sequence>MKILIIEDDATNRQYLSKGFSEQGYVVDCAEDGQQGLMLATSESYRLIVLDRMLPKLEGLALLAALRATGNTTPVVILSALGDVDERIKGLRAGGDDYMVKPFSFAELLIRAQRLMERPSNDSRPSQLSLANLHLDLLAHKARVDDHTMTLQPKEFQLLRFLLEHQGQLLTRTLLFESVWDYHFDPGTNVIDVHIARLRKKLQEAGARVHIETVRGAGYRIGPAT</sequence>
<reference evidence="10 11" key="1">
    <citation type="journal article" date="2010" name="Stand. Genomic Sci.">
        <title>Complete genome sequence of Ferrimonas balearica type strain (PAT).</title>
        <authorList>
            <person name="Nolan M."/>
            <person name="Sikorski J."/>
            <person name="Davenport K."/>
            <person name="Lucas S."/>
            <person name="Glavina Del Rio T."/>
            <person name="Tice H."/>
            <person name="Cheng J."/>
            <person name="Goodwin L."/>
            <person name="Pitluck S."/>
            <person name="Liolios K."/>
            <person name="Ivanova N."/>
            <person name="Mavromatis K."/>
            <person name="Ovchinnikova G."/>
            <person name="Pati A."/>
            <person name="Chen A."/>
            <person name="Palaniappan K."/>
            <person name="Land M."/>
            <person name="Hauser L."/>
            <person name="Chang Y."/>
            <person name="Jeffries C."/>
            <person name="Tapia R."/>
            <person name="Brettin T."/>
            <person name="Detter J."/>
            <person name="Han C."/>
            <person name="Yasawong M."/>
            <person name="Rohde M."/>
            <person name="Tindall B."/>
            <person name="Goker M."/>
            <person name="Woyke T."/>
            <person name="Bristow J."/>
            <person name="Eisen J."/>
            <person name="Markowitz V."/>
            <person name="Hugenholtz P."/>
            <person name="Kyrpides N."/>
            <person name="Klenk H."/>
            <person name="Lapidus A."/>
        </authorList>
    </citation>
    <scope>NUCLEOTIDE SEQUENCE [LARGE SCALE GENOMIC DNA]</scope>
    <source>
        <strain evidence="11">DSM 9799 / CCM 4581 / KCTC 23876 / PAT</strain>
    </source>
</reference>
<dbReference type="SMART" id="SM00862">
    <property type="entry name" value="Trans_reg_C"/>
    <property type="match status" value="1"/>
</dbReference>
<dbReference type="SUPFAM" id="SSF52172">
    <property type="entry name" value="CheY-like"/>
    <property type="match status" value="1"/>
</dbReference>
<dbReference type="InterPro" id="IPR001867">
    <property type="entry name" value="OmpR/PhoB-type_DNA-bd"/>
</dbReference>
<dbReference type="FunFam" id="1.10.10.10:FF:000005">
    <property type="entry name" value="Two-component system response regulator"/>
    <property type="match status" value="1"/>
</dbReference>
<dbReference type="AlphaFoldDB" id="E1SQF1"/>
<dbReference type="Proteomes" id="UP000006683">
    <property type="component" value="Chromosome"/>
</dbReference>
<evidence type="ECO:0000313" key="11">
    <source>
        <dbReference type="Proteomes" id="UP000006683"/>
    </source>
</evidence>
<dbReference type="PANTHER" id="PTHR48111">
    <property type="entry name" value="REGULATOR OF RPOS"/>
    <property type="match status" value="1"/>
</dbReference>
<dbReference type="eggNOG" id="COG0745">
    <property type="taxonomic scope" value="Bacteria"/>
</dbReference>
<feature type="DNA-binding region" description="OmpR/PhoB-type" evidence="7">
    <location>
        <begin position="125"/>
        <end position="223"/>
    </location>
</feature>
<gene>
    <name evidence="10" type="ordered locus">Fbal_3729</name>
</gene>
<dbReference type="GO" id="GO:0006355">
    <property type="term" value="P:regulation of DNA-templated transcription"/>
    <property type="evidence" value="ECO:0007669"/>
    <property type="project" value="InterPro"/>
</dbReference>
<evidence type="ECO:0000313" key="10">
    <source>
        <dbReference type="EMBL" id="ADN77922.1"/>
    </source>
</evidence>
<evidence type="ECO:0000256" key="2">
    <source>
        <dbReference type="ARBA" id="ARBA00023012"/>
    </source>
</evidence>
<evidence type="ECO:0000256" key="5">
    <source>
        <dbReference type="ARBA" id="ARBA00023163"/>
    </source>
</evidence>
<name>E1SQF1_FERBD</name>
<keyword evidence="11" id="KW-1185">Reference proteome</keyword>
<dbReference type="RefSeq" id="WP_013347227.1">
    <property type="nucleotide sequence ID" value="NC_014541.1"/>
</dbReference>
<feature type="modified residue" description="4-aspartylphosphate" evidence="6">
    <location>
        <position position="51"/>
    </location>
</feature>
<keyword evidence="3" id="KW-0805">Transcription regulation</keyword>
<dbReference type="Gene3D" id="3.40.50.2300">
    <property type="match status" value="1"/>
</dbReference>
<organism evidence="10 11">
    <name type="scientific">Ferrimonas balearica (strain DSM 9799 / CCM 4581 / KCTC 23876 / PAT)</name>
    <dbReference type="NCBI Taxonomy" id="550540"/>
    <lineage>
        <taxon>Bacteria</taxon>
        <taxon>Pseudomonadati</taxon>
        <taxon>Pseudomonadota</taxon>
        <taxon>Gammaproteobacteria</taxon>
        <taxon>Alteromonadales</taxon>
        <taxon>Ferrimonadaceae</taxon>
        <taxon>Ferrimonas</taxon>
    </lineage>
</organism>
<accession>E1SQF1</accession>
<keyword evidence="2" id="KW-0902">Two-component regulatory system</keyword>
<dbReference type="PANTHER" id="PTHR48111:SF41">
    <property type="entry name" value="TRANSCRIPTIONAL REGULATORY PROTEIN CUSR-RELATED"/>
    <property type="match status" value="1"/>
</dbReference>
<dbReference type="PROSITE" id="PS51755">
    <property type="entry name" value="OMPR_PHOB"/>
    <property type="match status" value="1"/>
</dbReference>
<evidence type="ECO:0000259" key="8">
    <source>
        <dbReference type="PROSITE" id="PS50110"/>
    </source>
</evidence>
<evidence type="ECO:0000256" key="1">
    <source>
        <dbReference type="ARBA" id="ARBA00022553"/>
    </source>
</evidence>
<dbReference type="InterPro" id="IPR039420">
    <property type="entry name" value="WalR-like"/>
</dbReference>
<evidence type="ECO:0000256" key="3">
    <source>
        <dbReference type="ARBA" id="ARBA00023015"/>
    </source>
</evidence>
<dbReference type="GO" id="GO:0000976">
    <property type="term" value="F:transcription cis-regulatory region binding"/>
    <property type="evidence" value="ECO:0007669"/>
    <property type="project" value="TreeGrafter"/>
</dbReference>
<feature type="domain" description="OmpR/PhoB-type" evidence="9">
    <location>
        <begin position="125"/>
        <end position="223"/>
    </location>
</feature>
<evidence type="ECO:0000259" key="9">
    <source>
        <dbReference type="PROSITE" id="PS51755"/>
    </source>
</evidence>
<dbReference type="GO" id="GO:0032993">
    <property type="term" value="C:protein-DNA complex"/>
    <property type="evidence" value="ECO:0007669"/>
    <property type="project" value="TreeGrafter"/>
</dbReference>
<dbReference type="SMART" id="SM00448">
    <property type="entry name" value="REC"/>
    <property type="match status" value="1"/>
</dbReference>
<keyword evidence="1 6" id="KW-0597">Phosphoprotein</keyword>
<dbReference type="PROSITE" id="PS50110">
    <property type="entry name" value="RESPONSE_REGULATORY"/>
    <property type="match status" value="1"/>
</dbReference>
<dbReference type="GeneID" id="67183924"/>
<dbReference type="InterPro" id="IPR036388">
    <property type="entry name" value="WH-like_DNA-bd_sf"/>
</dbReference>
<keyword evidence="4 7" id="KW-0238">DNA-binding</keyword>
<dbReference type="STRING" id="550540.Fbal_3729"/>
<dbReference type="HOGENOM" id="CLU_000445_30_1_6"/>
<dbReference type="InterPro" id="IPR001789">
    <property type="entry name" value="Sig_transdc_resp-reg_receiver"/>
</dbReference>
<dbReference type="OrthoDB" id="9802426at2"/>
<evidence type="ECO:0000256" key="6">
    <source>
        <dbReference type="PROSITE-ProRule" id="PRU00169"/>
    </source>
</evidence>
<evidence type="ECO:0000256" key="4">
    <source>
        <dbReference type="ARBA" id="ARBA00023125"/>
    </source>
</evidence>
<dbReference type="GO" id="GO:0000156">
    <property type="term" value="F:phosphorelay response regulator activity"/>
    <property type="evidence" value="ECO:0007669"/>
    <property type="project" value="TreeGrafter"/>
</dbReference>
<proteinExistence type="predicted"/>
<dbReference type="EMBL" id="CP002209">
    <property type="protein sequence ID" value="ADN77922.1"/>
    <property type="molecule type" value="Genomic_DNA"/>
</dbReference>